<evidence type="ECO:0000256" key="1">
    <source>
        <dbReference type="ARBA" id="ARBA00009199"/>
    </source>
</evidence>
<organism evidence="4 5">
    <name type="scientific">Pseudolabrys taiwanensis</name>
    <dbReference type="NCBI Taxonomy" id="331696"/>
    <lineage>
        <taxon>Bacteria</taxon>
        <taxon>Pseudomonadati</taxon>
        <taxon>Pseudomonadota</taxon>
        <taxon>Alphaproteobacteria</taxon>
        <taxon>Hyphomicrobiales</taxon>
        <taxon>Xanthobacteraceae</taxon>
        <taxon>Pseudolabrys</taxon>
    </lineage>
</organism>
<reference evidence="4 5" key="1">
    <citation type="submission" date="2018-07" db="EMBL/GenBank/DDBJ databases">
        <authorList>
            <person name="Quirk P.G."/>
            <person name="Krulwich T.A."/>
        </authorList>
    </citation>
    <scope>NUCLEOTIDE SEQUENCE [LARGE SCALE GENOMIC DNA]</scope>
    <source>
        <strain evidence="4 5">CC-BB4</strain>
    </source>
</reference>
<dbReference type="InterPro" id="IPR023631">
    <property type="entry name" value="Amidase_dom"/>
</dbReference>
<comment type="similarity">
    <text evidence="1">Belongs to the amidase family.</text>
</comment>
<dbReference type="Gene3D" id="3.90.1300.10">
    <property type="entry name" value="Amidase signature (AS) domain"/>
    <property type="match status" value="1"/>
</dbReference>
<dbReference type="OrthoDB" id="9777859at2"/>
<protein>
    <submittedName>
        <fullName evidence="4">Amidase</fullName>
    </submittedName>
</protein>
<feature type="domain" description="Amidase" evidence="3">
    <location>
        <begin position="42"/>
        <end position="451"/>
    </location>
</feature>
<feature type="region of interest" description="Disordered" evidence="2">
    <location>
        <begin position="247"/>
        <end position="267"/>
    </location>
</feature>
<evidence type="ECO:0000313" key="4">
    <source>
        <dbReference type="EMBL" id="AXK80737.1"/>
    </source>
</evidence>
<evidence type="ECO:0000259" key="3">
    <source>
        <dbReference type="Pfam" id="PF01425"/>
    </source>
</evidence>
<name>A0A345ZUZ0_9HYPH</name>
<dbReference type="PANTHER" id="PTHR11895">
    <property type="entry name" value="TRANSAMIDASE"/>
    <property type="match status" value="1"/>
</dbReference>
<keyword evidence="5" id="KW-1185">Reference proteome</keyword>
<proteinExistence type="inferred from homology"/>
<accession>A0A345ZUZ0</accession>
<sequence length="464" mass="49265">MTGRPLLAAGMPTPYRPGAMVAPCFAQTRHAFAAGTDTPRALLERGLERLAAAEPQVRAFVCLDLAAARAAADASTRRWRAGSPLSLIDGLPLGVKDCFDVQGFPTRVNSALFADAPPAQVDAAHVEALRRGGAVVLGKTVTTELTMAAPGPTMNPWDLRRTPGGSSSGSAAAVAAGMVPLASGSQVRGSGIRPASICGVMAMKPTFGALNRHGGFDPSPSLNHLVLLGGHLDDIWQSAHVITQDVGGDPGLQPLAGGPDLPAPRRPSRLARQRTFGWSLTDDVSKHAFEALLLRLANAGIEIVAPEAGDELAAYEDVTARTPEWFFDLMLWEIRSPMRACRDMHPDAMSDTMRGHVAKAEALTLDDYRRALTAQQELRTKHRALRGKVDGFITLAHIGPGQFGQPLLGTPWYNDPSSAIGAPTLNLPLLAVDDAPLGIQVMGFEGEDRDLVAMARWMMEALTP</sequence>
<dbReference type="KEGG" id="ptaw:DW352_09580"/>
<evidence type="ECO:0000256" key="2">
    <source>
        <dbReference type="SAM" id="MobiDB-lite"/>
    </source>
</evidence>
<evidence type="ECO:0000313" key="5">
    <source>
        <dbReference type="Proteomes" id="UP000254889"/>
    </source>
</evidence>
<dbReference type="PANTHER" id="PTHR11895:SF7">
    <property type="entry name" value="GLUTAMYL-TRNA(GLN) AMIDOTRANSFERASE SUBUNIT A, MITOCHONDRIAL"/>
    <property type="match status" value="1"/>
</dbReference>
<dbReference type="InterPro" id="IPR000120">
    <property type="entry name" value="Amidase"/>
</dbReference>
<gene>
    <name evidence="4" type="ORF">DW352_09580</name>
</gene>
<dbReference type="AlphaFoldDB" id="A0A345ZUZ0"/>
<dbReference type="Proteomes" id="UP000254889">
    <property type="component" value="Chromosome"/>
</dbReference>
<dbReference type="GO" id="GO:0003824">
    <property type="term" value="F:catalytic activity"/>
    <property type="evidence" value="ECO:0007669"/>
    <property type="project" value="InterPro"/>
</dbReference>
<dbReference type="SUPFAM" id="SSF75304">
    <property type="entry name" value="Amidase signature (AS) enzymes"/>
    <property type="match status" value="1"/>
</dbReference>
<dbReference type="RefSeq" id="WP_115690670.1">
    <property type="nucleotide sequence ID" value="NZ_CP031417.1"/>
</dbReference>
<dbReference type="EMBL" id="CP031417">
    <property type="protein sequence ID" value="AXK80737.1"/>
    <property type="molecule type" value="Genomic_DNA"/>
</dbReference>
<dbReference type="Pfam" id="PF01425">
    <property type="entry name" value="Amidase"/>
    <property type="match status" value="1"/>
</dbReference>
<dbReference type="InterPro" id="IPR036928">
    <property type="entry name" value="AS_sf"/>
</dbReference>